<dbReference type="SUPFAM" id="SSF57997">
    <property type="entry name" value="Tropomyosin"/>
    <property type="match status" value="1"/>
</dbReference>
<sequence>MCSKVGYSRSLVFEVLPNLRSLDGRDEFGRNVLAIFHKDFHEVNKYADILSDDSDSEPLMERQMNSQRSRILRPSQADNRNPTSAAASKQKEARFAKLENQMMTLLRTAGANLAPPSPGAKDHSENQDKLNSLEKQLIELRATILPTLTTGQTMPAAATDRIQQLEAKLHEAEEALKAETRAKGLVFESDERGQDQRSENRSEFQKDVRQSRPQRKQGKRQIFNAWRQDATFDDEQRDEERSQSEAGWMPPTKIPKAADSKRRALVWKEQTERDDPDDENTAPVRRPSQTVSSTALFDAGQRQNRAATSATLAANAKLIAALESEEKRLRENESKYAEQIKELAEKAANVEERAKQAELRNEELQKQHENDLATMTSFKERVEKTEPELETTRCRLHDLEITHVETTSKLTSALESISQLQTQNGQLAEITKRLSEELRQRDEDLKLIHGSLGEAEIALEDMDQQIHGYEEERSHLQSCMTKEREQLRVKLAETKRETEIYKSTIKQLQKEVCSLQEKLSAQDMQGRQKAQEMFSNHINEMNSLVSMTTERLVERHRGEMDTMSKTVEHIKNAYAKLEKEHEKATKSEQARFRDMQGALETASKRSMEQAQMLKAATQKEKELDSMIRELNVVVREQQAKIADLETKSQVSYTIYEERSQQLQESSDEITALRSELQAIQRELADAEATCFAKENAVQQWQSECQTLRDQLTAKEQEKVQAEAKVRQGAEEVAKAIKIRNDAEQALRVKVKMLEDQNETIRTLKGNLDNKNREYQILISERSKGEQTLEEQIELERATVKELQLELDAHAEAIEELRSRMQGYKDERDELRREIVDISKKLKDRNDSIERIEEEVARVRKVFKAKEEKLLQEKADALKARDNETVELRQAFETQSARMSMVDQERDAFTQKIKALQWELETANDEKEQLASDLRMIRIDRDKEKHRMEERLAKVKAAFSDL</sequence>
<dbReference type="EMBL" id="JADGJD010000009">
    <property type="protein sequence ID" value="KAJ3057175.1"/>
    <property type="molecule type" value="Genomic_DNA"/>
</dbReference>
<reference evidence="3" key="1">
    <citation type="submission" date="2020-05" db="EMBL/GenBank/DDBJ databases">
        <title>Phylogenomic resolution of chytrid fungi.</title>
        <authorList>
            <person name="Stajich J.E."/>
            <person name="Amses K."/>
            <person name="Simmons R."/>
            <person name="Seto K."/>
            <person name="Myers J."/>
            <person name="Bonds A."/>
            <person name="Quandt C.A."/>
            <person name="Barry K."/>
            <person name="Liu P."/>
            <person name="Grigoriev I."/>
            <person name="Longcore J.E."/>
            <person name="James T.Y."/>
        </authorList>
    </citation>
    <scope>NUCLEOTIDE SEQUENCE</scope>
    <source>
        <strain evidence="3">JEL0318</strain>
    </source>
</reference>
<feature type="coiled-coil region" evidence="1">
    <location>
        <begin position="905"/>
        <end position="939"/>
    </location>
</feature>
<evidence type="ECO:0000313" key="3">
    <source>
        <dbReference type="EMBL" id="KAJ3057175.1"/>
    </source>
</evidence>
<feature type="coiled-coil region" evidence="1">
    <location>
        <begin position="312"/>
        <end position="374"/>
    </location>
</feature>
<evidence type="ECO:0000313" key="4">
    <source>
        <dbReference type="Proteomes" id="UP001212841"/>
    </source>
</evidence>
<feature type="compositionally biased region" description="Polar residues" evidence="2">
    <location>
        <begin position="287"/>
        <end position="302"/>
    </location>
</feature>
<dbReference type="AlphaFoldDB" id="A0AAD5SN26"/>
<feature type="region of interest" description="Disordered" evidence="2">
    <location>
        <begin position="186"/>
        <end position="302"/>
    </location>
</feature>
<proteinExistence type="predicted"/>
<keyword evidence="1" id="KW-0175">Coiled coil</keyword>
<feature type="compositionally biased region" description="Polar residues" evidence="2">
    <location>
        <begin position="76"/>
        <end position="87"/>
    </location>
</feature>
<feature type="coiled-coil region" evidence="1">
    <location>
        <begin position="452"/>
        <end position="511"/>
    </location>
</feature>
<accession>A0AAD5SN26</accession>
<feature type="compositionally biased region" description="Basic and acidic residues" evidence="2">
    <location>
        <begin position="189"/>
        <end position="210"/>
    </location>
</feature>
<name>A0AAD5SN26_9FUNG</name>
<feature type="region of interest" description="Disordered" evidence="2">
    <location>
        <begin position="52"/>
        <end position="91"/>
    </location>
</feature>
<organism evidence="3 4">
    <name type="scientific">Rhizophlyctis rosea</name>
    <dbReference type="NCBI Taxonomy" id="64517"/>
    <lineage>
        <taxon>Eukaryota</taxon>
        <taxon>Fungi</taxon>
        <taxon>Fungi incertae sedis</taxon>
        <taxon>Chytridiomycota</taxon>
        <taxon>Chytridiomycota incertae sedis</taxon>
        <taxon>Chytridiomycetes</taxon>
        <taxon>Rhizophlyctidales</taxon>
        <taxon>Rhizophlyctidaceae</taxon>
        <taxon>Rhizophlyctis</taxon>
    </lineage>
</organism>
<feature type="coiled-coil region" evidence="1">
    <location>
        <begin position="560"/>
        <end position="587"/>
    </location>
</feature>
<evidence type="ECO:0000256" key="2">
    <source>
        <dbReference type="SAM" id="MobiDB-lite"/>
    </source>
</evidence>
<feature type="coiled-coil region" evidence="1">
    <location>
        <begin position="627"/>
        <end position="868"/>
    </location>
</feature>
<gene>
    <name evidence="3" type="ORF">HK097_011180</name>
</gene>
<evidence type="ECO:0000256" key="1">
    <source>
        <dbReference type="SAM" id="Coils"/>
    </source>
</evidence>
<comment type="caution">
    <text evidence="3">The sequence shown here is derived from an EMBL/GenBank/DDBJ whole genome shotgun (WGS) entry which is preliminary data.</text>
</comment>
<protein>
    <submittedName>
        <fullName evidence="3">Uncharacterized protein</fullName>
    </submittedName>
</protein>
<dbReference type="Proteomes" id="UP001212841">
    <property type="component" value="Unassembled WGS sequence"/>
</dbReference>
<keyword evidence="4" id="KW-1185">Reference proteome</keyword>